<evidence type="ECO:0000313" key="2">
    <source>
        <dbReference type="EMBL" id="AFZ49077.1"/>
    </source>
</evidence>
<dbReference type="EMBL" id="CP003944">
    <property type="protein sequence ID" value="AFZ49077.1"/>
    <property type="molecule type" value="Genomic_DNA"/>
</dbReference>
<accession>K9YRG5</accession>
<feature type="transmembrane region" description="Helical" evidence="1">
    <location>
        <begin position="167"/>
        <end position="184"/>
    </location>
</feature>
<dbReference type="RefSeq" id="WP_015228090.1">
    <property type="nucleotide sequence ID" value="NC_019780.1"/>
</dbReference>
<feature type="transmembrane region" description="Helical" evidence="1">
    <location>
        <begin position="113"/>
        <end position="133"/>
    </location>
</feature>
<proteinExistence type="predicted"/>
<dbReference type="Gene3D" id="3.40.50.2000">
    <property type="entry name" value="Glycogen Phosphorylase B"/>
    <property type="match status" value="2"/>
</dbReference>
<protein>
    <submittedName>
        <fullName evidence="2">Glycosyltransferase</fullName>
    </submittedName>
</protein>
<reference evidence="2" key="1">
    <citation type="submission" date="2012-04" db="EMBL/GenBank/DDBJ databases">
        <title>Finished genome of Dactylococcopsis salina PCC 8305.</title>
        <authorList>
            <consortium name="US DOE Joint Genome Institute"/>
            <person name="Gugger M."/>
            <person name="Coursin T."/>
            <person name="Rippka R."/>
            <person name="Tandeau De Marsac N."/>
            <person name="Huntemann M."/>
            <person name="Wei C.-L."/>
            <person name="Han J."/>
            <person name="Detter J.C."/>
            <person name="Han C."/>
            <person name="Tapia R."/>
            <person name="Daligault H."/>
            <person name="Chen A."/>
            <person name="Krypides N."/>
            <person name="Mavromatis K."/>
            <person name="Markowitz V."/>
            <person name="Szeto E."/>
            <person name="Ivanova N."/>
            <person name="Ovchinnikova G."/>
            <person name="Pagani I."/>
            <person name="Pati A."/>
            <person name="Goodwin L."/>
            <person name="Peters L."/>
            <person name="Pitluck S."/>
            <person name="Woyke T."/>
            <person name="Kerfeld C."/>
        </authorList>
    </citation>
    <scope>NUCLEOTIDE SEQUENCE [LARGE SCALE GENOMIC DNA]</scope>
    <source>
        <strain evidence="2">PCC 8305</strain>
    </source>
</reference>
<evidence type="ECO:0000313" key="3">
    <source>
        <dbReference type="Proteomes" id="UP000010482"/>
    </source>
</evidence>
<dbReference type="SUPFAM" id="SSF53756">
    <property type="entry name" value="UDP-Glycosyltransferase/glycogen phosphorylase"/>
    <property type="match status" value="1"/>
</dbReference>
<dbReference type="STRING" id="13035.Dacsa_0270"/>
<dbReference type="eggNOG" id="COG0438">
    <property type="taxonomic scope" value="Bacteria"/>
</dbReference>
<evidence type="ECO:0000256" key="1">
    <source>
        <dbReference type="SAM" id="Phobius"/>
    </source>
</evidence>
<dbReference type="GO" id="GO:0016740">
    <property type="term" value="F:transferase activity"/>
    <property type="evidence" value="ECO:0007669"/>
    <property type="project" value="UniProtKB-KW"/>
</dbReference>
<dbReference type="PANTHER" id="PTHR12526:SF637">
    <property type="entry name" value="GLYCOSYLTRANSFERASE EPSF-RELATED"/>
    <property type="match status" value="1"/>
</dbReference>
<keyword evidence="1" id="KW-0812">Transmembrane</keyword>
<dbReference type="KEGG" id="dsl:Dacsa_0270"/>
<dbReference type="OrthoDB" id="9811902at2"/>
<name>K9YRG5_DACS8</name>
<dbReference type="AlphaFoldDB" id="K9YRG5"/>
<sequence length="415" mass="47576">MKEERKLLIIGWFKFPFGSAAASRVRTIAKGLTEKEVRVHIITTARIPFRKEDQNELNQMYWEGISYECQNQYEPENNQKLSKFQRIWNYILATIRGWNRVLRLVKNNEFDSILIYGRSAISYFPIVIIGHLYQASLFYDVVEWFPPTRFKLGRLNPFFYDDLLSRYLPLLGCQGVIAISTFIFNKYKKKGIPCFIIPSIFDSSIISNVEASETKLPMNKFTVIYAGTCKAGDGFDRLLSAVRIVYLKGCPIHLRILGTDGLSGNAADKRTICEKDDILSSCVSFMGRVSDQDYFKLLASANCLVLPRPKCQITEASFPTRLPEFLYTDRPVLTTDVPDIPLYLEPGIHAEIVSGDTSEALAHGLLRLWQDSERALKIGLAGKQRCYEVFCYRQHKERLYQFLIKKQCDSAESIS</sequence>
<organism evidence="2 3">
    <name type="scientific">Dactylococcopsis salina (strain PCC 8305)</name>
    <name type="common">Myxobactron salinum</name>
    <dbReference type="NCBI Taxonomy" id="13035"/>
    <lineage>
        <taxon>Bacteria</taxon>
        <taxon>Bacillati</taxon>
        <taxon>Cyanobacteriota</taxon>
        <taxon>Cyanophyceae</taxon>
        <taxon>Nodosilineales</taxon>
        <taxon>Cymatolegaceae</taxon>
        <taxon>Dactylococcopsis</taxon>
    </lineage>
</organism>
<dbReference type="HOGENOM" id="CLU_009583_42_0_3"/>
<gene>
    <name evidence="2" type="ORF">Dacsa_0270</name>
</gene>
<keyword evidence="1" id="KW-1133">Transmembrane helix</keyword>
<dbReference type="Proteomes" id="UP000010482">
    <property type="component" value="Chromosome"/>
</dbReference>
<dbReference type="Pfam" id="PF13692">
    <property type="entry name" value="Glyco_trans_1_4"/>
    <property type="match status" value="1"/>
</dbReference>
<keyword evidence="1" id="KW-0472">Membrane</keyword>
<dbReference type="PANTHER" id="PTHR12526">
    <property type="entry name" value="GLYCOSYLTRANSFERASE"/>
    <property type="match status" value="1"/>
</dbReference>
<keyword evidence="3" id="KW-1185">Reference proteome</keyword>